<dbReference type="AlphaFoldDB" id="A0A5N5ELD4"/>
<proteinExistence type="predicted"/>
<protein>
    <recommendedName>
        <fullName evidence="3">Peptidase inhibitor family I36</fullName>
    </recommendedName>
</protein>
<organism evidence="1 2">
    <name type="scientific">Streptomyces arboris</name>
    <dbReference type="NCBI Taxonomy" id="2600619"/>
    <lineage>
        <taxon>Bacteria</taxon>
        <taxon>Bacillati</taxon>
        <taxon>Actinomycetota</taxon>
        <taxon>Actinomycetes</taxon>
        <taxon>Kitasatosporales</taxon>
        <taxon>Streptomycetaceae</taxon>
        <taxon>Streptomyces</taxon>
    </lineage>
</organism>
<evidence type="ECO:0008006" key="3">
    <source>
        <dbReference type="Google" id="ProtNLM"/>
    </source>
</evidence>
<evidence type="ECO:0000313" key="2">
    <source>
        <dbReference type="Proteomes" id="UP000326907"/>
    </source>
</evidence>
<accession>A0A5N5ELD4</accession>
<reference evidence="1 2" key="1">
    <citation type="submission" date="2019-09" db="EMBL/GenBank/DDBJ databases">
        <authorList>
            <person name="Liu P."/>
        </authorList>
    </citation>
    <scope>NUCLEOTIDE SEQUENCE [LARGE SCALE GENOMIC DNA]</scope>
    <source>
        <strain evidence="1 2">TRM68085</strain>
    </source>
</reference>
<dbReference type="EMBL" id="VYUA01000012">
    <property type="protein sequence ID" value="KAB2591537.1"/>
    <property type="molecule type" value="Genomic_DNA"/>
</dbReference>
<dbReference type="Pfam" id="PF03995">
    <property type="entry name" value="Inhibitor_I36"/>
    <property type="match status" value="1"/>
</dbReference>
<name>A0A5N5ELD4_9ACTN</name>
<dbReference type="Proteomes" id="UP000326907">
    <property type="component" value="Unassembled WGS sequence"/>
</dbReference>
<gene>
    <name evidence="1" type="ORF">F5983_15520</name>
</gene>
<keyword evidence="2" id="KW-1185">Reference proteome</keyword>
<evidence type="ECO:0000313" key="1">
    <source>
        <dbReference type="EMBL" id="KAB2591537.1"/>
    </source>
</evidence>
<comment type="caution">
    <text evidence="1">The sequence shown here is derived from an EMBL/GenBank/DDBJ whole genome shotgun (WGS) entry which is preliminary data.</text>
</comment>
<sequence length="163" mass="17052">MDGMTGSQSCPPGTHGSPVHREQGIALNMLKKMTAGAIATAALGLVVVTGAPASATGQNSCDDTIDACLYYNSNYAGPKFGESRGNSVTPHNYTGSFSNGYAVKNNAASVRNLNYNYSVRIYYNSGNAGPSQLIARNSSANLNATLKNNNASQCFNTRQVCPT</sequence>